<dbReference type="Gene3D" id="1.20.1310.20">
    <property type="entry name" value="Duffy-antigen binding domain"/>
    <property type="match status" value="7"/>
</dbReference>
<feature type="domain" description="Duffy-antigen binding" evidence="4">
    <location>
        <begin position="3295"/>
        <end position="3442"/>
    </location>
</feature>
<feature type="domain" description="Duffy-binding-like" evidence="3">
    <location>
        <begin position="2616"/>
        <end position="2766"/>
    </location>
</feature>
<name>A0A024WH62_PLAFA</name>
<dbReference type="Gene3D" id="1.20.58.830">
    <property type="match status" value="7"/>
</dbReference>
<evidence type="ECO:0000259" key="6">
    <source>
        <dbReference type="Pfam" id="PF22672"/>
    </source>
</evidence>
<feature type="region of interest" description="Disordered" evidence="1">
    <location>
        <begin position="1"/>
        <end position="28"/>
    </location>
</feature>
<dbReference type="InterPro" id="IPR008602">
    <property type="entry name" value="Duffy-antigen-binding"/>
</dbReference>
<feature type="compositionally biased region" description="Acidic residues" evidence="1">
    <location>
        <begin position="1978"/>
        <end position="2056"/>
    </location>
</feature>
<dbReference type="InterPro" id="IPR041480">
    <property type="entry name" value="CIDR1_gamma"/>
</dbReference>
<dbReference type="Pfam" id="PF18562">
    <property type="entry name" value="CIDR1_gamma"/>
    <property type="match status" value="1"/>
</dbReference>
<feature type="compositionally biased region" description="Acidic residues" evidence="1">
    <location>
        <begin position="2778"/>
        <end position="2788"/>
    </location>
</feature>
<feature type="domain" description="Duffy-binding-like" evidence="6">
    <location>
        <begin position="302"/>
        <end position="457"/>
    </location>
</feature>
<dbReference type="InterPro" id="IPR006373">
    <property type="entry name" value="VSA_Rifin"/>
</dbReference>
<feature type="compositionally biased region" description="Basic and acidic residues" evidence="1">
    <location>
        <begin position="17"/>
        <end position="28"/>
    </location>
</feature>
<dbReference type="GO" id="GO:0046789">
    <property type="term" value="F:host cell surface receptor binding"/>
    <property type="evidence" value="ECO:0007669"/>
    <property type="project" value="InterPro"/>
</dbReference>
<feature type="region of interest" description="Disordered" evidence="1">
    <location>
        <begin position="2101"/>
        <end position="2121"/>
    </location>
</feature>
<keyword evidence="2" id="KW-1133">Transmembrane helix</keyword>
<evidence type="ECO:0000256" key="2">
    <source>
        <dbReference type="SAM" id="Phobius"/>
    </source>
</evidence>
<evidence type="ECO:0000259" key="3">
    <source>
        <dbReference type="Pfam" id="PF03011"/>
    </source>
</evidence>
<dbReference type="SUPFAM" id="SSF140924">
    <property type="entry name" value="Duffy binding domain-like"/>
    <property type="match status" value="9"/>
</dbReference>
<dbReference type="Gene3D" id="1.20.58.1930">
    <property type="match status" value="2"/>
</dbReference>
<feature type="compositionally biased region" description="Polar residues" evidence="1">
    <location>
        <begin position="2762"/>
        <end position="2772"/>
    </location>
</feature>
<feature type="region of interest" description="Disordered" evidence="1">
    <location>
        <begin position="1897"/>
        <end position="2058"/>
    </location>
</feature>
<dbReference type="Pfam" id="PF02009">
    <property type="entry name" value="RIFIN"/>
    <property type="match status" value="1"/>
</dbReference>
<evidence type="ECO:0000259" key="4">
    <source>
        <dbReference type="Pfam" id="PF05424"/>
    </source>
</evidence>
<feature type="compositionally biased region" description="Basic and acidic residues" evidence="1">
    <location>
        <begin position="1929"/>
        <end position="1943"/>
    </location>
</feature>
<organism evidence="7 8">
    <name type="scientific">Plasmodium falciparum MaliPS096_E11</name>
    <dbReference type="NCBI Taxonomy" id="1036727"/>
    <lineage>
        <taxon>Eukaryota</taxon>
        <taxon>Sar</taxon>
        <taxon>Alveolata</taxon>
        <taxon>Apicomplexa</taxon>
        <taxon>Aconoidasida</taxon>
        <taxon>Haemosporida</taxon>
        <taxon>Plasmodiidae</taxon>
        <taxon>Plasmodium</taxon>
        <taxon>Plasmodium (Laverania)</taxon>
    </lineage>
</organism>
<dbReference type="Pfam" id="PF03011">
    <property type="entry name" value="PFEMP"/>
    <property type="match status" value="2"/>
</dbReference>
<gene>
    <name evidence="7" type="ORF">PFMALIP_05911</name>
</gene>
<protein>
    <recommendedName>
        <fullName evidence="9">Duffy-binding-like domain-containing protein</fullName>
    </recommendedName>
</protein>
<dbReference type="NCBIfam" id="TIGR01477">
    <property type="entry name" value="RIFIN"/>
    <property type="match status" value="1"/>
</dbReference>
<feature type="compositionally biased region" description="Pro residues" evidence="1">
    <location>
        <begin position="1909"/>
        <end position="1927"/>
    </location>
</feature>
<proteinExistence type="predicted"/>
<dbReference type="OrthoDB" id="379071at2759"/>
<feature type="compositionally biased region" description="Pro residues" evidence="1">
    <location>
        <begin position="3597"/>
        <end position="3608"/>
    </location>
</feature>
<dbReference type="FunFam" id="1.20.58.830:FF:000021">
    <property type="entry name" value="Erythrocyte membrane protein 1, PfEMP1"/>
    <property type="match status" value="1"/>
</dbReference>
<evidence type="ECO:0000313" key="7">
    <source>
        <dbReference type="EMBL" id="ETW46025.1"/>
    </source>
</evidence>
<sequence length="3991" mass="463510">MGSQSSKSSQPSVVTNESEKSARNEKKKVNGYTSQLRGYLSRATFCDAFCDFVGIRNYGYSDPCYLDHRFYTNIKDSSVEGRNPCNGREKDRFGENAESYCNSDKIRDNGIKSAGGACAPPRRRHICDKNLEALTVANTKNSNDLLGNILVTAKYEGESIVRNHPNKETSDVCTALARSFADIGDIVRGRDMFKRNEEDAVQKGLRAVFKNIHENLRRPAKSHYADGDKSGNYYKLREAWWTVNRDQVWKAITCKAPKDANYFTKESDGTLHFSSHGKCGHNEGDPPTDLDYVPQYLRWFEEWAEEFCRKKKIKLENVEKACRDDSKNLYCSHNGYDCTKTIRNENILSDDPKCNSCLAKCSLYDIWLRNQRNEFEKQKEIYTKEIQIYLSNKKKSSSSINNEYYKDFYEELKKNEYETGNKFLLLLNEGKFCNEKLTGKRSIDFSNDVDNIFSHSKHCKVCPHCGVDCNNGTCKDRPNKGNCGKNLIYDPPSDVKPTKITVLYSSNEKRGITEKLKDFCTKSNKENEKNYQKWECYYKSSGNNKCQMTGPSQKVSKHRDVMKFDEFFHFWVTNFLIDSIEWENELTNCINNTTMHCNDKCTKNCVCFDKWVKQKEQEWNSIKKLFTKEKKMPENYRTNINYLFEFFFFLVMYKLKKEAKWKELMDELRNKIELSKEKEGTKDLQDAIELLLDHLKETATICKDNNTNEACEDSKKETQNPCGDKRGAKHRTVKQIAQYYKRIAHKQLNERGSRSALKGDASKGKYRRQGNPRKLKKVCRIAKDHSNRNHKDSRGRHLCTSNLEYLINGNHKEILKVKNGKINHSFLGDVLLAAKMDAEKIKNVYKEQNGKKDVKDLTTPKDHQSICRAVRYSFADLGDIIKGTDLWVHPYQTQLQGDLKTIFGKIKDKDKVKLNGKYTNDSKHTQLRKDWWEANRDQVWKAMTCPKSGITCGSSDHTPLHDYIPQRLRWLTEWAEWYCKEQKEAYEKLVTGCTQCKNKGGGKQCMNDDNECKTCKEACAEYKTKIERWQKQWETISKKYEELYGKAKNYSDNAKKDTKDKDDYVLKFLKQLHKENGGDKSGNTTYSTAAGYVHQEAHIDDCNKQNVFCETKSADNNNYAFRPQPHDHDTSCSCEEREKRDEICQMVKTLLYRKENDYRIEGCNRKKDRPWDCENNIDPKYTGACMPPRRQALCIFNLRFSNKMQDKEQMRKEFINCAATEIHFLWKYYTEKDSSARIELNKGTIPKNFMRWMEYTFSDYRDLFFETDISNHEYIIAVKNNVNNVLSKSSSEKKFNLNNIKNEWWQKHGPEIWMGMLCALTNGIDNTKEKNKIMEHPKYKVPPEEFAEIPQFLRWMIEWSEHFCKEQKKMYTQLVEGCKECTISYGTVTTDDCKKKCKQCKQECEVYKDFVQKWLPQWTQQSGKYSDLYQKAQTPTTGSTEEEKPVVQYLSELLKKSGNSDGADTTFNSAGKYVSQKGYIRDCDTQNKFDTSDSNNYAFREKPYDHEQACSCQDPPKSKNKEQTCEIVKQVLSKTKNDQGGIDGCNPKNGEYPSWDCKRNKSHVKNSGACIPPRRRKFCVSLLAKDGIFIKDEEDIRETFVKSAALETYFSWKRYKKDNREAEDELKSGKIPGHFKRQMYYTFGDYRDIFFGTDITSHNYILDVSENAKKKLKEKNGEKKSFTKEDDTKLLEDWWDKHGKEIWEGMLCALTHGVKENDEKKKILEAYSYEELNKKTNSITPLEEFAEKPQFLRWMIEWSEHFCKKQSQEYNDLKRTCTGCNEGTCEKECETCKDQCRKYQEIITQWKGQWTIQSNKYQQLYTKAITKGFNGTVDETEKKYLEYLKELKNLNGNNNEYSTAGKYVVKEGYIEDCQEQKEFGNEDDIKYAFSNYPNDHKNKCNCKKKETPLSPPKKPEAPPPSRPPPRLPAARDSEHDHRARSEDGENGAARPRSPKPGGDGGLGRILPGVDRSTKIFEDSDSDSDSEGDDDSGEDEGEEEGEEELLPEEEAEEGEGDEGEQVDEEETAEEEVEDKGDDEESEEEEEEEAPAEEEEQQKEEACNIVEKLFEKNDKNDKYFNDACSLKYSHGKEQFTQWKCINDTTSSPSDKETLTTSPSPTSTCIPPRRQKLYVGKLHTLNDLTPLGLRTAFIESAAIETFFSWHKFKKDKEKKKKKPENGAAALLLQLQEEDDDDEKKEKDPQELLKTGDIPEEFKRQMFYTFGDYKDIFFGKDAGNGKDLGKDSDTTSISDKIVSILKADSQPPSGKPQDKREEWWNQNAHDIWDGMICALSYDNKDKIINIDQDVRKYIIRQDGKINNKYDYNTIKISSTPISGDKKLTTTSTLSDFAKKPQFIRWFEEWAEEFCRKREYKLKKAKKECRSDKPGREYCDGEGHDCKLPDESRNNSFLYLKCPGCQKECIKYKKWIVNKRNEFNKQKKKFENEINNLDSKDHNKYDQEVCKNLKKMYPSFKDFVGRLNETPYCSKNNLGPRINFSNNGETFGISEYCKACPVYGVTYNRTLKKYESISEATYKKTKGIGENENNSVPTEIKVLVLDRKEQDNNKGHISECNNASLFEEASFQNWECQKKNRVEQCKLKNYSGDIDDDQEMEFNVFFQQWLRYFVYDYNKFKDKIKTCIKKENAKSNKCIVGCKENLECVQKWLDIKEKEWTSIKSYYETQKQDGDYGIPHWVKSYFVEQLYFDKDHEEAKKVVDEENKRDGLWGCTGNITCDTEEDQKELGDFITNLIKELQKKIGECKSQHSGKPPQTSCEMPPLSDDENPEPLDPDDNHHHHIQQPKFCPPPPVPETPLTCVERAAQILRKEAEDNAKTYDTKLKGDGTKFKSECNKVKKNNAALNGNDSCNFEKTYETSLKYLKETCNNNGMQRFKIGQTWNCVKIRKIGKDLCIPPRKKDMCIKNFKNITSRNVTNSTELLLELQEVAQNEGDYIIKKLLPENTCNEHVICDAMKYSFADLGDIIRGRDLWNQNIKPRIQTRLEYIFGNIYKSLKGENEKKYKDDFPLYYKLRSDWWDVNRKDIWNSMTCNAPDNAKLNKRNEEPKRISTDGSFVSTLENCGYNKEPPDYDYIPQPFRWMQEWSENFCKLLNKEMEQFQKKCNECKNNGTICKSDSQKCEKCKTQCEKYRQIVHEWQKQFGKYKETYDYLYNNNINTDNNYNNEYFNKFLNKLKDQCTGKDSADKYLDEASHCTKYKFTNSKYNNKYDYAFKHTPKDFKQACKCEAPDPLDNCPENDQHIEACKDLSKTNECRKKYYNTDNNSWTPYKIKTSEGKNKVILVPPRRTYLCLRNITSYLSSIKTKEDFKKNLIQSAFTEAYFLSEKYNDQEKAIQAMKYSFADYGDIVKGTDMMDNLKNLKEQLDVLLKNNDGGNNISHDRDKWWNDNKNHIWHAMLCGYKTQTGYKSLNSSWCALPQEDQTHQFMRWFEEWTESFCTGRKELYDIMVNKCNEAHCDKTTGRLNIHACSNACRDYRNYVWTKKNEYFTQKEEYDNEFKLKNKNEDANVVFRNKYFSRKYDCLFDNFKDNAKWDNPYETLGENLKSKCDCIKTESTTPKVQPVDPTEKKEKDKHPPPLRPKPEVHPPPPVQPPPSDEPFDPTILQTTIPFGIALALGSIAFLFMKIYNQRNHKSTTHHTLKIPITRLLCECELYTPANYDDDPQMKKVMKNFNRQTQQRFHEYDERMKTTRQKCKDKCDKEIQKIILKDKLEKELMDKFATLQTDIQSDAIPTCVCEKSVADKVEKGCLKCGSILGSAMPEVGSIGGSLLYALDAWKVAALKAAIAAAKEAGDAAGVAAGEAKGMQIVIGVLEQRGVGLLCPELLKSIGDTIHYTNAGKISDIIYGKYTTTCMGLNNSGPPTACKSFNIKFRLFDTRDIPIGSPPAQAIPESIGYAVDEATRSANAQAAKVAATKTAAIEAAQEKAIETTFMGNQTIIIASVIAIVVIVLIMVIIYLILRYRRKKKMKKKLQYIKLLEE</sequence>
<keyword evidence="2" id="KW-0472">Membrane</keyword>
<accession>A0A024WH62</accession>
<dbReference type="FunFam" id="1.20.58.1930:FF:000002">
    <property type="entry name" value="Erythrocyte membrane protein 1, PfEMP1"/>
    <property type="match status" value="1"/>
</dbReference>
<feature type="domain" description="Duffy-antigen binding" evidence="4">
    <location>
        <begin position="116"/>
        <end position="298"/>
    </location>
</feature>
<feature type="compositionally biased region" description="Basic and acidic residues" evidence="1">
    <location>
        <begin position="1897"/>
        <end position="1907"/>
    </location>
</feature>
<reference evidence="7 8" key="2">
    <citation type="submission" date="2013-02" db="EMBL/GenBank/DDBJ databases">
        <title>The Genome Sequence of Plasmodium falciparum MaliPS096_E11.</title>
        <authorList>
            <consortium name="The Broad Institute Genome Sequencing Platform"/>
            <consortium name="The Broad Institute Genome Sequencing Center for Infectious Disease"/>
            <person name="Neafsey D."/>
            <person name="Cheeseman I."/>
            <person name="Volkman S."/>
            <person name="Adams J."/>
            <person name="Walker B."/>
            <person name="Young S.K."/>
            <person name="Zeng Q."/>
            <person name="Gargeya S."/>
            <person name="Fitzgerald M."/>
            <person name="Haas B."/>
            <person name="Abouelleil A."/>
            <person name="Alvarado L."/>
            <person name="Arachchi H.M."/>
            <person name="Berlin A.M."/>
            <person name="Chapman S.B."/>
            <person name="Dewar J."/>
            <person name="Goldberg J."/>
            <person name="Griggs A."/>
            <person name="Gujja S."/>
            <person name="Hansen M."/>
            <person name="Howarth C."/>
            <person name="Imamovic A."/>
            <person name="Larimer J."/>
            <person name="McCowan C."/>
            <person name="Murphy C."/>
            <person name="Neiman D."/>
            <person name="Pearson M."/>
            <person name="Priest M."/>
            <person name="Roberts A."/>
            <person name="Saif S."/>
            <person name="Shea T."/>
            <person name="Sisk P."/>
            <person name="Sykes S."/>
            <person name="Wortman J."/>
            <person name="Nusbaum C."/>
            <person name="Birren B."/>
        </authorList>
    </citation>
    <scope>NUCLEOTIDE SEQUENCE [LARGE SCALE GENOMIC DNA]</scope>
    <source>
        <strain evidence="7 8">MaliPS096_E11</strain>
    </source>
</reference>
<feature type="compositionally biased region" description="Basic and acidic residues" evidence="1">
    <location>
        <begin position="3577"/>
        <end position="3596"/>
    </location>
</feature>
<feature type="domain" description="Cysteine-rich interdomain region 1 gamma" evidence="5">
    <location>
        <begin position="2549"/>
        <end position="2600"/>
    </location>
</feature>
<evidence type="ECO:0008006" key="9">
    <source>
        <dbReference type="Google" id="ProtNLM"/>
    </source>
</evidence>
<feature type="compositionally biased region" description="Basic residues" evidence="1">
    <location>
        <begin position="764"/>
        <end position="775"/>
    </location>
</feature>
<feature type="region of interest" description="Disordered" evidence="1">
    <location>
        <begin position="2186"/>
        <end position="2208"/>
    </location>
</feature>
<dbReference type="Proteomes" id="UP000030699">
    <property type="component" value="Unassembled WGS sequence"/>
</dbReference>
<feature type="transmembrane region" description="Helical" evidence="2">
    <location>
        <begin position="3949"/>
        <end position="3971"/>
    </location>
</feature>
<feature type="domain" description="Duffy-binding-like" evidence="6">
    <location>
        <begin position="2360"/>
        <end position="2505"/>
    </location>
</feature>
<feature type="domain" description="Duffy-binding-like" evidence="6">
    <location>
        <begin position="3097"/>
        <end position="3233"/>
    </location>
</feature>
<dbReference type="Pfam" id="PF05424">
    <property type="entry name" value="Duffy_binding"/>
    <property type="match status" value="7"/>
</dbReference>
<feature type="region of interest" description="Disordered" evidence="1">
    <location>
        <begin position="750"/>
        <end position="775"/>
    </location>
</feature>
<feature type="domain" description="Duffy-binding-like" evidence="3">
    <location>
        <begin position="567"/>
        <end position="708"/>
    </location>
</feature>
<dbReference type="Pfam" id="PF22672">
    <property type="entry name" value="DBL_C"/>
    <property type="match status" value="3"/>
</dbReference>
<evidence type="ECO:0000313" key="8">
    <source>
        <dbReference type="Proteomes" id="UP000030699"/>
    </source>
</evidence>
<feature type="compositionally biased region" description="Low complexity" evidence="1">
    <location>
        <begin position="1"/>
        <end position="12"/>
    </location>
</feature>
<feature type="domain" description="Duffy-antigen binding" evidence="4">
    <location>
        <begin position="1183"/>
        <end position="1354"/>
    </location>
</feature>
<dbReference type="EMBL" id="KI925808">
    <property type="protein sequence ID" value="ETW46025.1"/>
    <property type="molecule type" value="Genomic_DNA"/>
</dbReference>
<feature type="domain" description="Duffy-antigen binding" evidence="4">
    <location>
        <begin position="794"/>
        <end position="969"/>
    </location>
</feature>
<evidence type="ECO:0000256" key="1">
    <source>
        <dbReference type="SAM" id="MobiDB-lite"/>
    </source>
</evidence>
<dbReference type="FunFam" id="1.20.1310.20:FF:000003">
    <property type="entry name" value="Erythrocyte membrane protein 1, PfEMP1"/>
    <property type="match status" value="1"/>
</dbReference>
<dbReference type="InterPro" id="IPR004258">
    <property type="entry name" value="DBL"/>
</dbReference>
<feature type="region of interest" description="Disordered" evidence="1">
    <location>
        <begin position="3568"/>
        <end position="3614"/>
    </location>
</feature>
<feature type="domain" description="Duffy-antigen binding" evidence="4">
    <location>
        <begin position="2907"/>
        <end position="3093"/>
    </location>
</feature>
<feature type="domain" description="Duffy-antigen binding" evidence="4">
    <location>
        <begin position="2121"/>
        <end position="2339"/>
    </location>
</feature>
<dbReference type="InterPro" id="IPR054595">
    <property type="entry name" value="DBL_C"/>
</dbReference>
<dbReference type="GO" id="GO:0016020">
    <property type="term" value="C:membrane"/>
    <property type="evidence" value="ECO:0007669"/>
    <property type="project" value="InterPro"/>
</dbReference>
<feature type="region of interest" description="Disordered" evidence="1">
    <location>
        <begin position="2759"/>
        <end position="2808"/>
    </location>
</feature>
<feature type="domain" description="Duffy-antigen binding" evidence="4">
    <location>
        <begin position="1568"/>
        <end position="1745"/>
    </location>
</feature>
<evidence type="ECO:0000259" key="5">
    <source>
        <dbReference type="Pfam" id="PF18562"/>
    </source>
</evidence>
<dbReference type="InterPro" id="IPR042202">
    <property type="entry name" value="Duffy-ag-bd_sf"/>
</dbReference>
<reference evidence="7 8" key="1">
    <citation type="submission" date="2013-02" db="EMBL/GenBank/DDBJ databases">
        <title>The Genome Annotation of Plasmodium falciparum MaliPS096_E11.</title>
        <authorList>
            <consortium name="The Broad Institute Genome Sequencing Platform"/>
            <consortium name="The Broad Institute Genome Sequencing Center for Infectious Disease"/>
            <person name="Neafsey D."/>
            <person name="Hoffman S."/>
            <person name="Volkman S."/>
            <person name="Rosenthal P."/>
            <person name="Walker B."/>
            <person name="Young S.K."/>
            <person name="Zeng Q."/>
            <person name="Gargeya S."/>
            <person name="Fitzgerald M."/>
            <person name="Haas B."/>
            <person name="Abouelleil A."/>
            <person name="Allen A.W."/>
            <person name="Alvarado L."/>
            <person name="Arachchi H.M."/>
            <person name="Berlin A.M."/>
            <person name="Chapman S.B."/>
            <person name="Gainer-Dewar J."/>
            <person name="Goldberg J."/>
            <person name="Griggs A."/>
            <person name="Gujja S."/>
            <person name="Hansen M."/>
            <person name="Howarth C."/>
            <person name="Imamovic A."/>
            <person name="Ireland A."/>
            <person name="Larimer J."/>
            <person name="McCowan C."/>
            <person name="Murphy C."/>
            <person name="Pearson M."/>
            <person name="Poon T.W."/>
            <person name="Priest M."/>
            <person name="Roberts A."/>
            <person name="Saif S."/>
            <person name="Shea T."/>
            <person name="Sisk P."/>
            <person name="Sykes S."/>
            <person name="Wortman J."/>
            <person name="Nusbaum C."/>
            <person name="Birren B."/>
        </authorList>
    </citation>
    <scope>NUCLEOTIDE SEQUENCE [LARGE SCALE GENOMIC DNA]</scope>
    <source>
        <strain evidence="7 8">MaliPS096_E11</strain>
    </source>
</reference>
<dbReference type="FunFam" id="1.20.58.830:FF:000005">
    <property type="entry name" value="Erythrocyte membrane protein 1, PfEMP1"/>
    <property type="match status" value="1"/>
</dbReference>
<keyword evidence="2" id="KW-0812">Transmembrane</keyword>
<dbReference type="FunFam" id="1.20.1310.20:FF:000023">
    <property type="entry name" value="Erythrocyte membrane protein 1, PfEMP1"/>
    <property type="match status" value="1"/>
</dbReference>